<proteinExistence type="predicted"/>
<dbReference type="GO" id="GO:0005634">
    <property type="term" value="C:nucleus"/>
    <property type="evidence" value="ECO:0007669"/>
    <property type="project" value="TreeGrafter"/>
</dbReference>
<keyword evidence="5" id="KW-0418">Kinase</keyword>
<evidence type="ECO:0000313" key="11">
    <source>
        <dbReference type="EMBL" id="GMM37570.1"/>
    </source>
</evidence>
<dbReference type="GO" id="GO:0005524">
    <property type="term" value="F:ATP binding"/>
    <property type="evidence" value="ECO:0007669"/>
    <property type="project" value="UniProtKB-KW"/>
</dbReference>
<dbReference type="InterPro" id="IPR000961">
    <property type="entry name" value="AGC-kinase_C"/>
</dbReference>
<protein>
    <recommendedName>
        <fullName evidence="1">cAMP-dependent protein kinase</fullName>
        <ecNumber evidence="1">2.7.11.11</ecNumber>
    </recommendedName>
</protein>
<dbReference type="PANTHER" id="PTHR24353:SF153">
    <property type="entry name" value="CAMP-DEPENDENT PROTEIN KINASE CATALYTIC SUBUNIT 1"/>
    <property type="match status" value="1"/>
</dbReference>
<reference evidence="11 12" key="1">
    <citation type="journal article" date="2023" name="Elife">
        <title>Identification of key yeast species and microbe-microbe interactions impacting larval growth of Drosophila in the wild.</title>
        <authorList>
            <person name="Mure A."/>
            <person name="Sugiura Y."/>
            <person name="Maeda R."/>
            <person name="Honda K."/>
            <person name="Sakurai N."/>
            <person name="Takahashi Y."/>
            <person name="Watada M."/>
            <person name="Katoh T."/>
            <person name="Gotoh A."/>
            <person name="Gotoh Y."/>
            <person name="Taniguchi I."/>
            <person name="Nakamura K."/>
            <person name="Hayashi T."/>
            <person name="Katayama T."/>
            <person name="Uemura T."/>
            <person name="Hattori Y."/>
        </authorList>
    </citation>
    <scope>NUCLEOTIDE SEQUENCE [LARGE SCALE GENOMIC DNA]</scope>
    <source>
        <strain evidence="11 12">SC-9</strain>
    </source>
</reference>
<dbReference type="EC" id="2.7.11.11" evidence="1"/>
<comment type="catalytic activity">
    <reaction evidence="8">
        <text>L-seryl-[protein] + ATP = O-phospho-L-seryl-[protein] + ADP + H(+)</text>
        <dbReference type="Rhea" id="RHEA:17989"/>
        <dbReference type="Rhea" id="RHEA-COMP:9863"/>
        <dbReference type="Rhea" id="RHEA-COMP:11604"/>
        <dbReference type="ChEBI" id="CHEBI:15378"/>
        <dbReference type="ChEBI" id="CHEBI:29999"/>
        <dbReference type="ChEBI" id="CHEBI:30616"/>
        <dbReference type="ChEBI" id="CHEBI:83421"/>
        <dbReference type="ChEBI" id="CHEBI:456216"/>
        <dbReference type="EC" id="2.7.11.11"/>
    </reaction>
</comment>
<evidence type="ECO:0000313" key="12">
    <source>
        <dbReference type="Proteomes" id="UP001360560"/>
    </source>
</evidence>
<evidence type="ECO:0000259" key="9">
    <source>
        <dbReference type="PROSITE" id="PS50011"/>
    </source>
</evidence>
<gene>
    <name evidence="11" type="ORF">DASC09_048950</name>
</gene>
<dbReference type="Proteomes" id="UP001360560">
    <property type="component" value="Unassembled WGS sequence"/>
</dbReference>
<dbReference type="PROSITE" id="PS50011">
    <property type="entry name" value="PROTEIN_KINASE_DOM"/>
    <property type="match status" value="1"/>
</dbReference>
<dbReference type="PROSITE" id="PS51285">
    <property type="entry name" value="AGC_KINASE_CTER"/>
    <property type="match status" value="1"/>
</dbReference>
<dbReference type="Gene3D" id="1.10.510.10">
    <property type="entry name" value="Transferase(Phosphotransferase) domain 1"/>
    <property type="match status" value="1"/>
</dbReference>
<evidence type="ECO:0000256" key="2">
    <source>
        <dbReference type="ARBA" id="ARBA00022527"/>
    </source>
</evidence>
<dbReference type="SUPFAM" id="SSF56112">
    <property type="entry name" value="Protein kinase-like (PK-like)"/>
    <property type="match status" value="1"/>
</dbReference>
<dbReference type="EMBL" id="BTFZ01000012">
    <property type="protein sequence ID" value="GMM37570.1"/>
    <property type="molecule type" value="Genomic_DNA"/>
</dbReference>
<dbReference type="GO" id="GO:0005952">
    <property type="term" value="C:cAMP-dependent protein kinase complex"/>
    <property type="evidence" value="ECO:0007669"/>
    <property type="project" value="TreeGrafter"/>
</dbReference>
<evidence type="ECO:0000256" key="3">
    <source>
        <dbReference type="ARBA" id="ARBA00022679"/>
    </source>
</evidence>
<name>A0AAV5QRN0_9ASCO</name>
<evidence type="ECO:0000256" key="5">
    <source>
        <dbReference type="ARBA" id="ARBA00022777"/>
    </source>
</evidence>
<comment type="caution">
    <text evidence="11">The sequence shown here is derived from an EMBL/GenBank/DDBJ whole genome shotgun (WGS) entry which is preliminary data.</text>
</comment>
<comment type="catalytic activity">
    <reaction evidence="7">
        <text>L-threonyl-[protein] + ATP = O-phospho-L-threonyl-[protein] + ADP + H(+)</text>
        <dbReference type="Rhea" id="RHEA:46608"/>
        <dbReference type="Rhea" id="RHEA-COMP:11060"/>
        <dbReference type="Rhea" id="RHEA-COMP:11605"/>
        <dbReference type="ChEBI" id="CHEBI:15378"/>
        <dbReference type="ChEBI" id="CHEBI:30013"/>
        <dbReference type="ChEBI" id="CHEBI:30616"/>
        <dbReference type="ChEBI" id="CHEBI:61977"/>
        <dbReference type="ChEBI" id="CHEBI:456216"/>
        <dbReference type="EC" id="2.7.11.11"/>
    </reaction>
</comment>
<evidence type="ECO:0000256" key="4">
    <source>
        <dbReference type="ARBA" id="ARBA00022741"/>
    </source>
</evidence>
<dbReference type="InterPro" id="IPR000719">
    <property type="entry name" value="Prot_kinase_dom"/>
</dbReference>
<feature type="domain" description="Protein kinase" evidence="9">
    <location>
        <begin position="75"/>
        <end position="355"/>
    </location>
</feature>
<dbReference type="GeneID" id="90075545"/>
<evidence type="ECO:0000256" key="1">
    <source>
        <dbReference type="ARBA" id="ARBA00012444"/>
    </source>
</evidence>
<dbReference type="SMART" id="SM00133">
    <property type="entry name" value="S_TK_X"/>
    <property type="match status" value="1"/>
</dbReference>
<keyword evidence="4" id="KW-0547">Nucleotide-binding</keyword>
<dbReference type="GO" id="GO:0005829">
    <property type="term" value="C:cytosol"/>
    <property type="evidence" value="ECO:0007669"/>
    <property type="project" value="TreeGrafter"/>
</dbReference>
<keyword evidence="6" id="KW-0067">ATP-binding</keyword>
<evidence type="ECO:0000259" key="10">
    <source>
        <dbReference type="PROSITE" id="PS51285"/>
    </source>
</evidence>
<evidence type="ECO:0000256" key="8">
    <source>
        <dbReference type="ARBA" id="ARBA00047454"/>
    </source>
</evidence>
<dbReference type="FunFam" id="1.10.510.10:FF:000571">
    <property type="entry name" value="Maternal embryonic leucine zipper kinase"/>
    <property type="match status" value="1"/>
</dbReference>
<dbReference type="Pfam" id="PF00069">
    <property type="entry name" value="Pkinase"/>
    <property type="match status" value="1"/>
</dbReference>
<dbReference type="PANTHER" id="PTHR24353">
    <property type="entry name" value="CYCLIC NUCLEOTIDE-DEPENDENT PROTEIN KINASE"/>
    <property type="match status" value="1"/>
</dbReference>
<accession>A0AAV5QRN0</accession>
<evidence type="ECO:0000256" key="6">
    <source>
        <dbReference type="ARBA" id="ARBA00022840"/>
    </source>
</evidence>
<dbReference type="Gene3D" id="3.30.200.20">
    <property type="entry name" value="Phosphorylase Kinase, domain 1"/>
    <property type="match status" value="1"/>
</dbReference>
<keyword evidence="12" id="KW-1185">Reference proteome</keyword>
<sequence>MFSALTASSEVVVEPPQSIKSNISVTTALVGEDDDNDYLGTKEFTLATTNTPTVAVEEKGVAQFDSATPTTIKDYHLIRTIGLGSLARVHLVRCRSSRKFYAIKVLKKTCIVRYKQLGHIKDEIQIMKALSDPQSNKSPGSSFILSCDSIFQDAHHLFLVLEYLEGGDLFTLISQRNLFHQAQNNKPLLSLRLSFDEAKFYASEIFSGISFLHRCGIIHRDINPENIVLDSQGHVKLIDFGLAKRIAKDTTTKTFCGKTDYMAPEIILGLSYGAGVDWWAFGVTVFEMLFGFPPFAHRNSKTVYEKIIAISYAVPAQPFDNDQDRQKVTDLFKGIFISDAIKRASARYIEQFSFFDGVDWNMVCSKSSKPPFIPSIESGMGDDKYFDKFPEDNDLQYGETTDHDEFNGIFDDFI</sequence>
<keyword evidence="3" id="KW-0808">Transferase</keyword>
<organism evidence="11 12">
    <name type="scientific">Saccharomycopsis crataegensis</name>
    <dbReference type="NCBI Taxonomy" id="43959"/>
    <lineage>
        <taxon>Eukaryota</taxon>
        <taxon>Fungi</taxon>
        <taxon>Dikarya</taxon>
        <taxon>Ascomycota</taxon>
        <taxon>Saccharomycotina</taxon>
        <taxon>Saccharomycetes</taxon>
        <taxon>Saccharomycopsidaceae</taxon>
        <taxon>Saccharomycopsis</taxon>
    </lineage>
</organism>
<feature type="domain" description="AGC-kinase C-terminal" evidence="10">
    <location>
        <begin position="356"/>
        <end position="414"/>
    </location>
</feature>
<dbReference type="AlphaFoldDB" id="A0AAV5QRN0"/>
<dbReference type="GO" id="GO:0004691">
    <property type="term" value="F:cAMP-dependent protein kinase activity"/>
    <property type="evidence" value="ECO:0007669"/>
    <property type="project" value="UniProtKB-EC"/>
</dbReference>
<dbReference type="InterPro" id="IPR011009">
    <property type="entry name" value="Kinase-like_dom_sf"/>
</dbReference>
<dbReference type="RefSeq" id="XP_064854566.1">
    <property type="nucleotide sequence ID" value="XM_064998494.1"/>
</dbReference>
<evidence type="ECO:0000256" key="7">
    <source>
        <dbReference type="ARBA" id="ARBA00047292"/>
    </source>
</evidence>
<keyword evidence="2" id="KW-0723">Serine/threonine-protein kinase</keyword>